<dbReference type="STRING" id="869754.A0A1A0HH43"/>
<dbReference type="SUPFAM" id="SSF53927">
    <property type="entry name" value="Cytidine deaminase-like"/>
    <property type="match status" value="1"/>
</dbReference>
<dbReference type="GO" id="GO:0008033">
    <property type="term" value="P:tRNA processing"/>
    <property type="evidence" value="ECO:0007669"/>
    <property type="project" value="UniProtKB-KW"/>
</dbReference>
<comment type="caution">
    <text evidence="4">The sequence shown here is derived from an EMBL/GenBank/DDBJ whole genome shotgun (WGS) entry which is preliminary data.</text>
</comment>
<gene>
    <name evidence="4" type="ORF">METBIDRAFT_29721</name>
</gene>
<name>A0A1A0HH43_9ASCO</name>
<organism evidence="4 5">
    <name type="scientific">Metschnikowia bicuspidata var. bicuspidata NRRL YB-4993</name>
    <dbReference type="NCBI Taxonomy" id="869754"/>
    <lineage>
        <taxon>Eukaryota</taxon>
        <taxon>Fungi</taxon>
        <taxon>Dikarya</taxon>
        <taxon>Ascomycota</taxon>
        <taxon>Saccharomycotina</taxon>
        <taxon>Pichiomycetes</taxon>
        <taxon>Metschnikowiaceae</taxon>
        <taxon>Metschnikowia</taxon>
    </lineage>
</organism>
<dbReference type="AlphaFoldDB" id="A0A1A0HH43"/>
<dbReference type="RefSeq" id="XP_018713678.1">
    <property type="nucleotide sequence ID" value="XM_018855465.1"/>
</dbReference>
<dbReference type="Proteomes" id="UP000092555">
    <property type="component" value="Unassembled WGS sequence"/>
</dbReference>
<reference evidence="4 5" key="1">
    <citation type="submission" date="2016-05" db="EMBL/GenBank/DDBJ databases">
        <title>Comparative genomics of biotechnologically important yeasts.</title>
        <authorList>
            <consortium name="DOE Joint Genome Institute"/>
            <person name="Riley R."/>
            <person name="Haridas S."/>
            <person name="Wolfe K.H."/>
            <person name="Lopes M.R."/>
            <person name="Hittinger C.T."/>
            <person name="Goker M."/>
            <person name="Salamov A."/>
            <person name="Wisecaver J."/>
            <person name="Long T.M."/>
            <person name="Aerts A.L."/>
            <person name="Barry K."/>
            <person name="Choi C."/>
            <person name="Clum A."/>
            <person name="Coughlan A.Y."/>
            <person name="Deshpande S."/>
            <person name="Douglass A.P."/>
            <person name="Hanson S.J."/>
            <person name="Klenk H.-P."/>
            <person name="LaButti K."/>
            <person name="Lapidus A."/>
            <person name="Lindquist E."/>
            <person name="Lipzen A."/>
            <person name="Meier-kolthoff J.P."/>
            <person name="Ohm R.A."/>
            <person name="Otillar R.P."/>
            <person name="Pangilinan J."/>
            <person name="Peng Y."/>
            <person name="Rokas A."/>
            <person name="Rosa C.A."/>
            <person name="Scheuner C."/>
            <person name="Sibirny A.A."/>
            <person name="Slot J.C."/>
            <person name="Stielow J.B."/>
            <person name="Sun H."/>
            <person name="Kurtzman C.P."/>
            <person name="Blackwell M."/>
            <person name="Grigoriev I.V."/>
            <person name="Jeffries T.W."/>
        </authorList>
    </citation>
    <scope>NUCLEOTIDE SEQUENCE [LARGE SCALE GENOMIC DNA]</scope>
    <source>
        <strain evidence="4 5">NRRL YB-4993</strain>
    </source>
</reference>
<dbReference type="Gene3D" id="3.40.140.10">
    <property type="entry name" value="Cytidine Deaminase, domain 2"/>
    <property type="match status" value="1"/>
</dbReference>
<evidence type="ECO:0000259" key="3">
    <source>
        <dbReference type="PROSITE" id="PS51747"/>
    </source>
</evidence>
<comment type="similarity">
    <text evidence="2">Belongs to the cytidine and deoxycytidylate deaminase family. ADAT3 subfamily.</text>
</comment>
<proteinExistence type="inferred from homology"/>
<dbReference type="GeneID" id="30028441"/>
<dbReference type="PANTHER" id="PTHR11079:SF156">
    <property type="entry name" value="INACTIVE TRNA-SPECIFIC ADENOSINE DEAMINASE-LIKE PROTEIN 3-RELATED"/>
    <property type="match status" value="1"/>
</dbReference>
<dbReference type="GO" id="GO:0005634">
    <property type="term" value="C:nucleus"/>
    <property type="evidence" value="ECO:0007669"/>
    <property type="project" value="TreeGrafter"/>
</dbReference>
<keyword evidence="5" id="KW-1185">Reference proteome</keyword>
<sequence>MGKLKVPADVDLAAATIGGCLKQVRRLNVPLPADHVPATQKVWICDVRPQQTQAVVRFIEQHMDPADTAALAHVKRFRKHAGPGPGAALILAVLCPVHRYPAKSQLVELLQAHFDDAFPASCVYAGAVPLELPPTKELSARWSSDIWPLSWKGNPNHQDLITARFDVAEETALVARLLREAHGPGGAAVATIVAQQDPATKKIAVLHAVRDSREDHVLQHSVMNAVAAVARAEVARRADPARAAAGQDGYLCHNLLVYTTHEPCAMCAMALVHSRIGRLVYVATHPLGAIESSHYIGDRRDLNWTFDIWRWVGPHGSSLRVLPDDVAP</sequence>
<dbReference type="PANTHER" id="PTHR11079">
    <property type="entry name" value="CYTOSINE DEAMINASE FAMILY MEMBER"/>
    <property type="match status" value="1"/>
</dbReference>
<dbReference type="PROSITE" id="PS51747">
    <property type="entry name" value="CYT_DCMP_DEAMINASES_2"/>
    <property type="match status" value="1"/>
</dbReference>
<evidence type="ECO:0000313" key="4">
    <source>
        <dbReference type="EMBL" id="OBA23197.1"/>
    </source>
</evidence>
<dbReference type="Pfam" id="PF00383">
    <property type="entry name" value="dCMP_cyt_deam_1"/>
    <property type="match status" value="1"/>
</dbReference>
<dbReference type="GO" id="GO:0052717">
    <property type="term" value="F:tRNA-specific adenosine-34 deaminase activity"/>
    <property type="evidence" value="ECO:0007669"/>
    <property type="project" value="TreeGrafter"/>
</dbReference>
<feature type="domain" description="CMP/dCMP-type deaminase" evidence="3">
    <location>
        <begin position="159"/>
        <end position="309"/>
    </location>
</feature>
<keyword evidence="1" id="KW-0819">tRNA processing</keyword>
<dbReference type="OrthoDB" id="3180714at2759"/>
<dbReference type="GO" id="GO:0005737">
    <property type="term" value="C:cytoplasm"/>
    <property type="evidence" value="ECO:0007669"/>
    <property type="project" value="TreeGrafter"/>
</dbReference>
<evidence type="ECO:0000313" key="5">
    <source>
        <dbReference type="Proteomes" id="UP000092555"/>
    </source>
</evidence>
<accession>A0A1A0HH43</accession>
<evidence type="ECO:0000256" key="1">
    <source>
        <dbReference type="ARBA" id="ARBA00022694"/>
    </source>
</evidence>
<dbReference type="InterPro" id="IPR016193">
    <property type="entry name" value="Cytidine_deaminase-like"/>
</dbReference>
<dbReference type="InterPro" id="IPR002125">
    <property type="entry name" value="CMP_dCMP_dom"/>
</dbReference>
<dbReference type="EMBL" id="LXTC01000001">
    <property type="protein sequence ID" value="OBA23197.1"/>
    <property type="molecule type" value="Genomic_DNA"/>
</dbReference>
<protein>
    <recommendedName>
        <fullName evidence="3">CMP/dCMP-type deaminase domain-containing protein</fullName>
    </recommendedName>
</protein>
<evidence type="ECO:0000256" key="2">
    <source>
        <dbReference type="ARBA" id="ARBA00038160"/>
    </source>
</evidence>